<organism evidence="2 3">
    <name type="scientific">Paenibacillus beijingensis</name>
    <dbReference type="NCBI Taxonomy" id="1126833"/>
    <lineage>
        <taxon>Bacteria</taxon>
        <taxon>Bacillati</taxon>
        <taxon>Bacillota</taxon>
        <taxon>Bacilli</taxon>
        <taxon>Bacillales</taxon>
        <taxon>Paenibacillaceae</taxon>
        <taxon>Paenibacillus</taxon>
    </lineage>
</organism>
<dbReference type="Pfam" id="PF04168">
    <property type="entry name" value="Alpha-E"/>
    <property type="match status" value="1"/>
</dbReference>
<dbReference type="EMBL" id="CP011058">
    <property type="protein sequence ID" value="AJY75856.1"/>
    <property type="molecule type" value="Genomic_DNA"/>
</dbReference>
<feature type="domain" description="DUF403" evidence="1">
    <location>
        <begin position="1"/>
        <end position="323"/>
    </location>
</feature>
<evidence type="ECO:0000259" key="1">
    <source>
        <dbReference type="Pfam" id="PF04168"/>
    </source>
</evidence>
<dbReference type="InterPro" id="IPR007296">
    <property type="entry name" value="DUF403"/>
</dbReference>
<dbReference type="PANTHER" id="PTHR34595">
    <property type="entry name" value="BLR5612 PROTEIN"/>
    <property type="match status" value="1"/>
</dbReference>
<dbReference type="KEGG" id="pbj:VN24_16445"/>
<dbReference type="HOGENOM" id="CLU_071567_0_0_9"/>
<reference evidence="2 3" key="1">
    <citation type="journal article" date="2015" name="J. Biotechnol.">
        <title>Complete genome sequence of Paenibacillus beijingensis 7188(T) (=DSM 24997(T)), a novel rhizobacterium from jujube garden soil.</title>
        <authorList>
            <person name="Kwak Y."/>
            <person name="Shin J.H."/>
        </authorList>
    </citation>
    <scope>NUCLEOTIDE SEQUENCE [LARGE SCALE GENOMIC DNA]</scope>
    <source>
        <strain evidence="2 3">DSM 24997</strain>
    </source>
</reference>
<dbReference type="AlphaFoldDB" id="A0A0D5NKS6"/>
<dbReference type="OrthoDB" id="9803532at2"/>
<proteinExistence type="predicted"/>
<dbReference type="RefSeq" id="WP_045671284.1">
    <property type="nucleotide sequence ID" value="NZ_CP011058.1"/>
</dbReference>
<keyword evidence="3" id="KW-1185">Reference proteome</keyword>
<reference evidence="3" key="2">
    <citation type="submission" date="2015-03" db="EMBL/GenBank/DDBJ databases">
        <title>Genome sequence of Paenibacillus beijingensis strain DSM 24997T.</title>
        <authorList>
            <person name="Kwak Y."/>
            <person name="Shin J.-H."/>
        </authorList>
    </citation>
    <scope>NUCLEOTIDE SEQUENCE [LARGE SCALE GENOMIC DNA]</scope>
    <source>
        <strain evidence="3">DSM 24997</strain>
    </source>
</reference>
<name>A0A0D5NKS6_9BACL</name>
<gene>
    <name evidence="2" type="ORF">VN24_16445</name>
</gene>
<dbReference type="STRING" id="1126833.VN24_16445"/>
<evidence type="ECO:0000313" key="3">
    <source>
        <dbReference type="Proteomes" id="UP000032633"/>
    </source>
</evidence>
<sequence length="330" mass="37804">MLNRNAEALFWTGRYMERAENHARLIDVHYHLQRDLPEGDEPDGLKSETESQSKWARVVDALGSRNEYEQQYGGYREEDVLRYVTMDRDNSNSLVSCVSHARANVRTLREKVPGELWDTVNGFYLWLREKQETEPTPASPHQFFRRIKEWTALFQGYAQSVMPRENEWHFLEAGRYLERTENTLRILQAIGNAVPGGDWSSPEAYPYLQAVLKSVSGNETFRRNHGDGLSVDAIMEFVVLHPVFPRSVHYSLHAMDRHLCGIELPEKQLRSAHIRVIRQVAKVKADLACLEQEDLVLDKDGQIVAHLLDAAGQLGLTVAKTYFRLGEASA</sequence>
<accession>A0A0D5NKS6</accession>
<protein>
    <recommendedName>
        <fullName evidence="1">DUF403 domain-containing protein</fullName>
    </recommendedName>
</protein>
<dbReference type="PATRIC" id="fig|1126833.4.peg.3602"/>
<dbReference type="InterPro" id="IPR051680">
    <property type="entry name" value="ATP-dep_Glu-Cys_Ligase-2"/>
</dbReference>
<dbReference type="PANTHER" id="PTHR34595:SF7">
    <property type="entry name" value="SLL1039 PROTEIN"/>
    <property type="match status" value="1"/>
</dbReference>
<dbReference type="Proteomes" id="UP000032633">
    <property type="component" value="Chromosome"/>
</dbReference>
<evidence type="ECO:0000313" key="2">
    <source>
        <dbReference type="EMBL" id="AJY75856.1"/>
    </source>
</evidence>